<evidence type="ECO:0000256" key="4">
    <source>
        <dbReference type="ARBA" id="ARBA00023136"/>
    </source>
</evidence>
<feature type="transmembrane region" description="Helical" evidence="5">
    <location>
        <begin position="145"/>
        <end position="164"/>
    </location>
</feature>
<accession>A0A0W8FYA9</accession>
<evidence type="ECO:0000256" key="5">
    <source>
        <dbReference type="SAM" id="Phobius"/>
    </source>
</evidence>
<evidence type="ECO:0000259" key="7">
    <source>
        <dbReference type="Pfam" id="PF20216"/>
    </source>
</evidence>
<sequence>MAYNDRDYYRPSGFGGFSFFPPIIKNLLIINIAVFFLQMILNNISFGGYPGWYIINKYLALNPLTGLDAAGQPYNFQIWQLFTYQFLHGGFMHLFFNMFALWIFGIELENLFGSQKFLFYYLMCGVGAGLLHILASPIFDAVSAPTIGASGAVYGVLIAFAMLFPDRYVFLLFPPMPIKAKYLIAFYIVIEFMSVGSDNYVAHLAHLGGAFFGFVFVLLDKRHNFNIEKIFRSIKEMFTSPGSDTKDKFRKPPRSYKERTIEDAEFYEINKGTKKEEVSQEVLDEILDKISKSGYQNLTEKEKRILFEASKKD</sequence>
<feature type="transmembrane region" description="Helical" evidence="5">
    <location>
        <begin position="27"/>
        <end position="49"/>
    </location>
</feature>
<feature type="transmembrane region" description="Helical" evidence="5">
    <location>
        <begin position="200"/>
        <end position="219"/>
    </location>
</feature>
<reference evidence="8" key="1">
    <citation type="journal article" date="2015" name="Proc. Natl. Acad. Sci. U.S.A.">
        <title>Networks of energetic and metabolic interactions define dynamics in microbial communities.</title>
        <authorList>
            <person name="Embree M."/>
            <person name="Liu J.K."/>
            <person name="Al-Bassam M.M."/>
            <person name="Zengler K."/>
        </authorList>
    </citation>
    <scope>NUCLEOTIDE SEQUENCE</scope>
</reference>
<feature type="transmembrane region" description="Helical" evidence="5">
    <location>
        <begin position="176"/>
        <end position="194"/>
    </location>
</feature>
<keyword evidence="4 5" id="KW-0472">Membrane</keyword>
<keyword evidence="3 5" id="KW-1133">Transmembrane helix</keyword>
<dbReference type="AlphaFoldDB" id="A0A0W8FYA9"/>
<dbReference type="EMBL" id="LNQE01000628">
    <property type="protein sequence ID" value="KUG25678.1"/>
    <property type="molecule type" value="Genomic_DNA"/>
</dbReference>
<dbReference type="SMART" id="SM01160">
    <property type="entry name" value="DUF1751"/>
    <property type="match status" value="1"/>
</dbReference>
<keyword evidence="2 5" id="KW-0812">Transmembrane</keyword>
<gene>
    <name evidence="8" type="ORF">ASZ90_004498</name>
</gene>
<dbReference type="Gene3D" id="1.20.1540.10">
    <property type="entry name" value="Rhomboid-like"/>
    <property type="match status" value="1"/>
</dbReference>
<dbReference type="Pfam" id="PF01694">
    <property type="entry name" value="Rhomboid"/>
    <property type="match status" value="1"/>
</dbReference>
<feature type="transmembrane region" description="Helical" evidence="5">
    <location>
        <begin position="118"/>
        <end position="139"/>
    </location>
</feature>
<dbReference type="SUPFAM" id="SSF144091">
    <property type="entry name" value="Rhomboid-like"/>
    <property type="match status" value="1"/>
</dbReference>
<dbReference type="PANTHER" id="PTHR43066">
    <property type="entry name" value="RHOMBOID-RELATED PROTEIN"/>
    <property type="match status" value="1"/>
</dbReference>
<feature type="domain" description="Peptidase S54 rhomboid" evidence="6">
    <location>
        <begin position="76"/>
        <end position="219"/>
    </location>
</feature>
<name>A0A0W8FYA9_9ZZZZ</name>
<dbReference type="GO" id="GO:0004252">
    <property type="term" value="F:serine-type endopeptidase activity"/>
    <property type="evidence" value="ECO:0007669"/>
    <property type="project" value="InterPro"/>
</dbReference>
<proteinExistence type="predicted"/>
<comment type="subcellular location">
    <subcellularLocation>
        <location evidence="1">Membrane</location>
        <topology evidence="1">Multi-pass membrane protein</topology>
    </subcellularLocation>
</comment>
<dbReference type="Pfam" id="PF20216">
    <property type="entry name" value="DUF6576"/>
    <property type="match status" value="1"/>
</dbReference>
<comment type="caution">
    <text evidence="8">The sequence shown here is derived from an EMBL/GenBank/DDBJ whole genome shotgun (WGS) entry which is preliminary data.</text>
</comment>
<dbReference type="InterPro" id="IPR046483">
    <property type="entry name" value="DUF6576"/>
</dbReference>
<organism evidence="8">
    <name type="scientific">hydrocarbon metagenome</name>
    <dbReference type="NCBI Taxonomy" id="938273"/>
    <lineage>
        <taxon>unclassified sequences</taxon>
        <taxon>metagenomes</taxon>
        <taxon>ecological metagenomes</taxon>
    </lineage>
</organism>
<feature type="transmembrane region" description="Helical" evidence="5">
    <location>
        <begin position="86"/>
        <end position="106"/>
    </location>
</feature>
<evidence type="ECO:0000259" key="6">
    <source>
        <dbReference type="Pfam" id="PF01694"/>
    </source>
</evidence>
<dbReference type="InterPro" id="IPR035952">
    <property type="entry name" value="Rhomboid-like_sf"/>
</dbReference>
<dbReference type="GO" id="GO:0016020">
    <property type="term" value="C:membrane"/>
    <property type="evidence" value="ECO:0007669"/>
    <property type="project" value="UniProtKB-SubCell"/>
</dbReference>
<dbReference type="InterPro" id="IPR022764">
    <property type="entry name" value="Peptidase_S54_rhomboid_dom"/>
</dbReference>
<evidence type="ECO:0000313" key="8">
    <source>
        <dbReference type="EMBL" id="KUG25678.1"/>
    </source>
</evidence>
<feature type="domain" description="DUF6576" evidence="7">
    <location>
        <begin position="279"/>
        <end position="312"/>
    </location>
</feature>
<dbReference type="PANTHER" id="PTHR43066:SF11">
    <property type="entry name" value="PEPTIDASE S54 RHOMBOID DOMAIN-CONTAINING PROTEIN"/>
    <property type="match status" value="1"/>
</dbReference>
<protein>
    <submittedName>
        <fullName evidence="8">Rhomboid family protein</fullName>
    </submittedName>
</protein>
<evidence type="ECO:0000256" key="1">
    <source>
        <dbReference type="ARBA" id="ARBA00004141"/>
    </source>
</evidence>
<evidence type="ECO:0000256" key="3">
    <source>
        <dbReference type="ARBA" id="ARBA00022989"/>
    </source>
</evidence>
<evidence type="ECO:0000256" key="2">
    <source>
        <dbReference type="ARBA" id="ARBA00022692"/>
    </source>
</evidence>